<dbReference type="Proteomes" id="UP000326396">
    <property type="component" value="Linkage Group LG6"/>
</dbReference>
<comment type="caution">
    <text evidence="1">The sequence shown here is derived from an EMBL/GenBank/DDBJ whole genome shotgun (WGS) entry which is preliminary data.</text>
</comment>
<keyword evidence="2" id="KW-1185">Reference proteome</keyword>
<dbReference type="EMBL" id="SZYD01000016">
    <property type="protein sequence ID" value="KAD3337923.1"/>
    <property type="molecule type" value="Genomic_DNA"/>
</dbReference>
<evidence type="ECO:0000313" key="1">
    <source>
        <dbReference type="EMBL" id="KAD3337923.1"/>
    </source>
</evidence>
<accession>A0A5N6MC13</accession>
<reference evidence="1 2" key="1">
    <citation type="submission" date="2019-05" db="EMBL/GenBank/DDBJ databases">
        <title>Mikania micrantha, genome provides insights into the molecular mechanism of rapid growth.</title>
        <authorList>
            <person name="Liu B."/>
        </authorList>
    </citation>
    <scope>NUCLEOTIDE SEQUENCE [LARGE SCALE GENOMIC DNA]</scope>
    <source>
        <strain evidence="1">NLD-2019</strain>
        <tissue evidence="1">Leaf</tissue>
    </source>
</reference>
<sequence length="112" mass="12448">MKYMFVCMSVAAREATKAGGHRKSWWSTGGRRRAAGQGAQLVVDFDRFVAEATEEPNGGKWGINGGKRAPENLSLREVPNTTSPISAFEFVLPTFEINLPWNRHLKPRADES</sequence>
<gene>
    <name evidence="1" type="ORF">E3N88_33444</name>
</gene>
<protein>
    <submittedName>
        <fullName evidence="1">Uncharacterized protein</fullName>
    </submittedName>
</protein>
<organism evidence="1 2">
    <name type="scientific">Mikania micrantha</name>
    <name type="common">bitter vine</name>
    <dbReference type="NCBI Taxonomy" id="192012"/>
    <lineage>
        <taxon>Eukaryota</taxon>
        <taxon>Viridiplantae</taxon>
        <taxon>Streptophyta</taxon>
        <taxon>Embryophyta</taxon>
        <taxon>Tracheophyta</taxon>
        <taxon>Spermatophyta</taxon>
        <taxon>Magnoliopsida</taxon>
        <taxon>eudicotyledons</taxon>
        <taxon>Gunneridae</taxon>
        <taxon>Pentapetalae</taxon>
        <taxon>asterids</taxon>
        <taxon>campanulids</taxon>
        <taxon>Asterales</taxon>
        <taxon>Asteraceae</taxon>
        <taxon>Asteroideae</taxon>
        <taxon>Heliantheae alliance</taxon>
        <taxon>Eupatorieae</taxon>
        <taxon>Mikania</taxon>
    </lineage>
</organism>
<evidence type="ECO:0000313" key="2">
    <source>
        <dbReference type="Proteomes" id="UP000326396"/>
    </source>
</evidence>
<dbReference type="AlphaFoldDB" id="A0A5N6MC13"/>
<proteinExistence type="predicted"/>
<name>A0A5N6MC13_9ASTR</name>